<reference evidence="4 6" key="1">
    <citation type="submission" date="2017-05" db="EMBL/GenBank/DDBJ databases">
        <title>The Genome Sequence of Enterococcus mundtii 6B1_DIV0119.</title>
        <authorList>
            <consortium name="The Broad Institute Genomics Platform"/>
            <consortium name="The Broad Institute Genomic Center for Infectious Diseases"/>
            <person name="Earl A."/>
            <person name="Manson A."/>
            <person name="Schwartman J."/>
            <person name="Gilmore M."/>
            <person name="Abouelleil A."/>
            <person name="Cao P."/>
            <person name="Chapman S."/>
            <person name="Cusick C."/>
            <person name="Shea T."/>
            <person name="Young S."/>
            <person name="Neafsey D."/>
            <person name="Nusbaum C."/>
            <person name="Birren B."/>
        </authorList>
    </citation>
    <scope>NUCLEOTIDE SEQUENCE [LARGE SCALE GENOMIC DNA]</scope>
    <source>
        <strain evidence="4 6">6B1_DIV0119</strain>
    </source>
</reference>
<feature type="transmembrane region" description="Helical" evidence="1">
    <location>
        <begin position="86"/>
        <end position="104"/>
    </location>
</feature>
<dbReference type="SMART" id="SM00014">
    <property type="entry name" value="acidPPc"/>
    <property type="match status" value="1"/>
</dbReference>
<keyword evidence="8" id="KW-1185">Reference proteome</keyword>
<feature type="transmembrane region" description="Helical" evidence="1">
    <location>
        <begin position="184"/>
        <end position="203"/>
    </location>
</feature>
<keyword evidence="1" id="KW-1133">Transmembrane helix</keyword>
<evidence type="ECO:0000313" key="6">
    <source>
        <dbReference type="Proteomes" id="UP000195024"/>
    </source>
</evidence>
<keyword evidence="1" id="KW-0472">Membrane</keyword>
<evidence type="ECO:0000313" key="7">
    <source>
        <dbReference type="Proteomes" id="UP000244022"/>
    </source>
</evidence>
<dbReference type="RefSeq" id="WP_071867920.1">
    <property type="nucleotide sequence ID" value="NZ_BJWA01000031.1"/>
</dbReference>
<dbReference type="Proteomes" id="UP000244022">
    <property type="component" value="Unassembled WGS sequence"/>
</dbReference>
<name>A0A1L8ULG4_ENTMU</name>
<evidence type="ECO:0000256" key="1">
    <source>
        <dbReference type="SAM" id="Phobius"/>
    </source>
</evidence>
<dbReference type="Proteomes" id="UP000195024">
    <property type="component" value="Unassembled WGS sequence"/>
</dbReference>
<gene>
    <name evidence="4" type="ORF">A5802_003071</name>
    <name evidence="5" type="ORF">C6N14_09055</name>
    <name evidence="3" type="ORF">EMU01_28090</name>
</gene>
<feature type="transmembrane region" description="Helical" evidence="1">
    <location>
        <begin position="124"/>
        <end position="144"/>
    </location>
</feature>
<feature type="transmembrane region" description="Helical" evidence="1">
    <location>
        <begin position="156"/>
        <end position="178"/>
    </location>
</feature>
<dbReference type="PANTHER" id="PTHR14969:SF13">
    <property type="entry name" value="AT30094P"/>
    <property type="match status" value="1"/>
</dbReference>
<dbReference type="InterPro" id="IPR036938">
    <property type="entry name" value="PAP2/HPO_sf"/>
</dbReference>
<dbReference type="EMBL" id="PYGR01000034">
    <property type="protein sequence ID" value="PTO35137.1"/>
    <property type="molecule type" value="Genomic_DNA"/>
</dbReference>
<feature type="domain" description="Phosphatidic acid phosphatase type 2/haloperoxidase" evidence="2">
    <location>
        <begin position="86"/>
        <end position="199"/>
    </location>
</feature>
<organism evidence="4 6">
    <name type="scientific">Enterococcus mundtii</name>
    <dbReference type="NCBI Taxonomy" id="53346"/>
    <lineage>
        <taxon>Bacteria</taxon>
        <taxon>Bacillati</taxon>
        <taxon>Bacillota</taxon>
        <taxon>Bacilli</taxon>
        <taxon>Lactobacillales</taxon>
        <taxon>Enterococcaceae</taxon>
        <taxon>Enterococcus</taxon>
    </lineage>
</organism>
<proteinExistence type="predicted"/>
<dbReference type="AlphaFoldDB" id="A0A1L8ULG4"/>
<evidence type="ECO:0000313" key="5">
    <source>
        <dbReference type="EMBL" id="PTO35137.1"/>
    </source>
</evidence>
<dbReference type="GeneID" id="61000569"/>
<protein>
    <submittedName>
        <fullName evidence="3 5">PAP2 family protein</fullName>
    </submittedName>
</protein>
<feature type="transmembrane region" description="Helical" evidence="1">
    <location>
        <begin position="58"/>
        <end position="79"/>
    </location>
</feature>
<evidence type="ECO:0000313" key="8">
    <source>
        <dbReference type="Proteomes" id="UP000321175"/>
    </source>
</evidence>
<dbReference type="EMBL" id="BJWA01000031">
    <property type="protein sequence ID" value="GEL81665.1"/>
    <property type="molecule type" value="Genomic_DNA"/>
</dbReference>
<dbReference type="InterPro" id="IPR000326">
    <property type="entry name" value="PAP2/HPO"/>
</dbReference>
<reference evidence="5 7" key="2">
    <citation type="submission" date="2018-03" db="EMBL/GenBank/DDBJ databases">
        <title>Draft genome sequences of four Enterococcus mundtii strains isolated from beef slaughterhouses in Kenya.</title>
        <authorList>
            <person name="Wambui J."/>
            <person name="Stevens M."/>
            <person name="Njage P."/>
            <person name="Stephan R."/>
            <person name="Tasara T."/>
        </authorList>
    </citation>
    <scope>NUCLEOTIDE SEQUENCE [LARGE SCALE GENOMIC DNA]</scope>
    <source>
        <strain evidence="5 7">H18-EM</strain>
    </source>
</reference>
<comment type="caution">
    <text evidence="4">The sequence shown here is derived from an EMBL/GenBank/DDBJ whole genome shotgun (WGS) entry which is preliminary data.</text>
</comment>
<evidence type="ECO:0000313" key="3">
    <source>
        <dbReference type="EMBL" id="GEL81665.1"/>
    </source>
</evidence>
<dbReference type="Gene3D" id="1.20.144.10">
    <property type="entry name" value="Phosphatidic acid phosphatase type 2/haloperoxidase"/>
    <property type="match status" value="2"/>
</dbReference>
<dbReference type="CDD" id="cd03392">
    <property type="entry name" value="PAP2_like_2"/>
    <property type="match status" value="1"/>
</dbReference>
<reference evidence="3 8" key="3">
    <citation type="submission" date="2019-07" db="EMBL/GenBank/DDBJ databases">
        <title>Whole genome shotgun sequence of Enterococcus mundtii NBRC 100490.</title>
        <authorList>
            <person name="Hosoyama A."/>
            <person name="Uohara A."/>
            <person name="Ohji S."/>
            <person name="Ichikawa N."/>
        </authorList>
    </citation>
    <scope>NUCLEOTIDE SEQUENCE [LARGE SCALE GENOMIC DNA]</scope>
    <source>
        <strain evidence="3 8">NBRC 100490</strain>
    </source>
</reference>
<evidence type="ECO:0000313" key="4">
    <source>
        <dbReference type="EMBL" id="OTP24757.1"/>
    </source>
</evidence>
<dbReference type="Pfam" id="PF01569">
    <property type="entry name" value="PAP2"/>
    <property type="match status" value="1"/>
</dbReference>
<dbReference type="PANTHER" id="PTHR14969">
    <property type="entry name" value="SPHINGOSINE-1-PHOSPHATE PHOSPHOHYDROLASE"/>
    <property type="match status" value="1"/>
</dbReference>
<keyword evidence="1" id="KW-0812">Transmembrane</keyword>
<evidence type="ECO:0000259" key="2">
    <source>
        <dbReference type="SMART" id="SM00014"/>
    </source>
</evidence>
<accession>A0A1L8ULG4</accession>
<dbReference type="EMBL" id="NGMS01000005">
    <property type="protein sequence ID" value="OTP24757.1"/>
    <property type="molecule type" value="Genomic_DNA"/>
</dbReference>
<sequence length="218" mass="25378">MKNKRIFQISAASCFLLFLALSLLVLFRVDLLSSFDQTLTHWIRIPYPDWNPFQRLITTFGNAITVILVFGLVALWLWHKKKRKELYWFIFNFVLVAGILNPLIKLLVMRDRPSLQHLVVETTYSFPSGHAATSMILYGTLIFLMPSLIKTREWAWMIQVLLGLLILSIGASRVYLGVHYPSDILGGYSLSLFWLCLTYPWYVQQRLPFTQSNRKKGF</sequence>
<dbReference type="Proteomes" id="UP000321175">
    <property type="component" value="Unassembled WGS sequence"/>
</dbReference>
<dbReference type="SUPFAM" id="SSF48317">
    <property type="entry name" value="Acid phosphatase/Vanadium-dependent haloperoxidase"/>
    <property type="match status" value="1"/>
</dbReference>